<reference evidence="1" key="1">
    <citation type="submission" date="2014-05" db="EMBL/GenBank/DDBJ databases">
        <authorList>
            <person name="Chronopoulou M."/>
        </authorList>
    </citation>
    <scope>NUCLEOTIDE SEQUENCE</scope>
    <source>
        <tissue evidence="1">Whole organism</tissue>
    </source>
</reference>
<organism evidence="1">
    <name type="scientific">Lepeophtheirus salmonis</name>
    <name type="common">Salmon louse</name>
    <name type="synonym">Caligus salmonis</name>
    <dbReference type="NCBI Taxonomy" id="72036"/>
    <lineage>
        <taxon>Eukaryota</taxon>
        <taxon>Metazoa</taxon>
        <taxon>Ecdysozoa</taxon>
        <taxon>Arthropoda</taxon>
        <taxon>Crustacea</taxon>
        <taxon>Multicrustacea</taxon>
        <taxon>Hexanauplia</taxon>
        <taxon>Copepoda</taxon>
        <taxon>Siphonostomatoida</taxon>
        <taxon>Caligidae</taxon>
        <taxon>Lepeophtheirus</taxon>
    </lineage>
</organism>
<proteinExistence type="predicted"/>
<protein>
    <submittedName>
        <fullName evidence="1">Uncharacterized protein</fullName>
    </submittedName>
</protein>
<name>A0A0K2TT55_LEPSM</name>
<dbReference type="AlphaFoldDB" id="A0A0K2TT55"/>
<sequence length="74" mass="8492">MVEQKIQRVCNFLRTDSMPRSLRRPLASPFALLTKSRNPLQPHTIKKNQNVSSNNLTELCPSFSPSLYPLYFAV</sequence>
<dbReference type="EMBL" id="HACA01011220">
    <property type="protein sequence ID" value="CDW28581.1"/>
    <property type="molecule type" value="Transcribed_RNA"/>
</dbReference>
<evidence type="ECO:0000313" key="1">
    <source>
        <dbReference type="EMBL" id="CDW28581.1"/>
    </source>
</evidence>
<accession>A0A0K2TT55</accession>